<keyword evidence="3" id="KW-1185">Reference proteome</keyword>
<evidence type="ECO:0000313" key="3">
    <source>
        <dbReference type="Proteomes" id="UP001596160"/>
    </source>
</evidence>
<protein>
    <submittedName>
        <fullName evidence="2">Uncharacterized protein</fullName>
    </submittedName>
</protein>
<gene>
    <name evidence="2" type="ORF">ACFPRH_00660</name>
</gene>
<feature type="compositionally biased region" description="Low complexity" evidence="1">
    <location>
        <begin position="31"/>
        <end position="56"/>
    </location>
</feature>
<comment type="caution">
    <text evidence="2">The sequence shown here is derived from an EMBL/GenBank/DDBJ whole genome shotgun (WGS) entry which is preliminary data.</text>
</comment>
<feature type="compositionally biased region" description="Polar residues" evidence="1">
    <location>
        <begin position="57"/>
        <end position="67"/>
    </location>
</feature>
<reference evidence="3" key="1">
    <citation type="journal article" date="2019" name="Int. J. Syst. Evol. Microbiol.">
        <title>The Global Catalogue of Microorganisms (GCM) 10K type strain sequencing project: providing services to taxonomists for standard genome sequencing and annotation.</title>
        <authorList>
            <consortium name="The Broad Institute Genomics Platform"/>
            <consortium name="The Broad Institute Genome Sequencing Center for Infectious Disease"/>
            <person name="Wu L."/>
            <person name="Ma J."/>
        </authorList>
    </citation>
    <scope>NUCLEOTIDE SEQUENCE [LARGE SCALE GENOMIC DNA]</scope>
    <source>
        <strain evidence="3">PCU 266</strain>
    </source>
</reference>
<dbReference type="Proteomes" id="UP001596160">
    <property type="component" value="Unassembled WGS sequence"/>
</dbReference>
<sequence length="79" mass="8557">MSPRSRTSIVLDRRRPVRASQCSIRLPETVSSSSSSRKYSSTSSPTGSSRGRPSASDTTWAQVSTRSGAMRKPAPESRL</sequence>
<organism evidence="2 3">
    <name type="scientific">Streptomyces amakusaensis</name>
    <dbReference type="NCBI Taxonomy" id="67271"/>
    <lineage>
        <taxon>Bacteria</taxon>
        <taxon>Bacillati</taxon>
        <taxon>Actinomycetota</taxon>
        <taxon>Actinomycetes</taxon>
        <taxon>Kitasatosporales</taxon>
        <taxon>Streptomycetaceae</taxon>
        <taxon>Streptomyces</taxon>
    </lineage>
</organism>
<evidence type="ECO:0000313" key="2">
    <source>
        <dbReference type="EMBL" id="MFC5150239.1"/>
    </source>
</evidence>
<name>A0ABW0AER9_9ACTN</name>
<proteinExistence type="predicted"/>
<accession>A0ABW0AER9</accession>
<dbReference type="EMBL" id="JBHSKP010000001">
    <property type="protein sequence ID" value="MFC5150239.1"/>
    <property type="molecule type" value="Genomic_DNA"/>
</dbReference>
<feature type="region of interest" description="Disordered" evidence="1">
    <location>
        <begin position="1"/>
        <end position="79"/>
    </location>
</feature>
<evidence type="ECO:0000256" key="1">
    <source>
        <dbReference type="SAM" id="MobiDB-lite"/>
    </source>
</evidence>
<dbReference type="RefSeq" id="WP_344472566.1">
    <property type="nucleotide sequence ID" value="NZ_BAAASB010000002.1"/>
</dbReference>